<keyword evidence="3 9" id="KW-0808">Transferase</keyword>
<evidence type="ECO:0000259" key="8">
    <source>
        <dbReference type="Pfam" id="PF02397"/>
    </source>
</evidence>
<reference evidence="9 10" key="1">
    <citation type="journal article" date="2017" name="Int. J. Syst. Evol. Microbiol.">
        <title>Mucilaginibacterpsychrotolerans sp. nov., isolated from peatlands.</title>
        <authorList>
            <person name="Deng Y."/>
            <person name="Shen L."/>
            <person name="Xu B."/>
            <person name="Liu Y."/>
            <person name="Gu Z."/>
            <person name="Liu H."/>
            <person name="Zhou Y."/>
        </authorList>
    </citation>
    <scope>NUCLEOTIDE SEQUENCE [LARGE SCALE GENOMIC DNA]</scope>
    <source>
        <strain evidence="9 10">NH7-4</strain>
    </source>
</reference>
<feature type="transmembrane region" description="Helical" evidence="7">
    <location>
        <begin position="12"/>
        <end position="37"/>
    </location>
</feature>
<gene>
    <name evidence="9" type="ORF">E2R66_18695</name>
</gene>
<dbReference type="PANTHER" id="PTHR30576">
    <property type="entry name" value="COLANIC BIOSYNTHESIS UDP-GLUCOSE LIPID CARRIER TRANSFERASE"/>
    <property type="match status" value="1"/>
</dbReference>
<keyword evidence="5 7" id="KW-1133">Transmembrane helix</keyword>
<feature type="transmembrane region" description="Helical" evidence="7">
    <location>
        <begin position="108"/>
        <end position="131"/>
    </location>
</feature>
<comment type="similarity">
    <text evidence="2">Belongs to the bacterial sugar transferase family.</text>
</comment>
<sequence length="449" mass="52093">MTTRYSKQLPGFVFLSDLLLLNLALYNAHFFVFGAFIPQSNSLTFILLVNIAWVMVSALSRSFYVFRPLQLRDNINKFLLTLIYHLLCVFAIIYFFKIFDISRSEVMLSYSLFFVFVVIQRSALFFFLDYIRKKGYNHRQIIIIGDKNISDRLVKSFSQHPEYGYDLSDFISDDEIAAISEDELIRGLVEKAPNEIFVCYKQMNPELLNRLVKMGDAYLIKIKVVSDLILGNNYAHLVNYDNVPVLHLNSHPEIGLKIQILKRGFDVLFSSVVMLAGAPVFVMLCVVTKLTSKGPAFFRQERIGKNEKPFYIYKFRSMRVNAELAGPQLSKDNDPRITKWGMMMRRTRLDELPQFWNVLKGDMSVVGPRPERQYYIEQIVEKMPSYKKLLRVKPGLTSIGQVHYGYAENVDQMCDRMRYDLLYLQNISLNSDLNIILKTVKVMVQGKGK</sequence>
<dbReference type="NCBIfam" id="TIGR03025">
    <property type="entry name" value="EPS_sugtrans"/>
    <property type="match status" value="1"/>
</dbReference>
<keyword evidence="10" id="KW-1185">Reference proteome</keyword>
<dbReference type="RefSeq" id="WP_133233375.1">
    <property type="nucleotide sequence ID" value="NZ_SOZE01000021.1"/>
</dbReference>
<evidence type="ECO:0000256" key="3">
    <source>
        <dbReference type="ARBA" id="ARBA00022679"/>
    </source>
</evidence>
<feature type="domain" description="Bacterial sugar transferase" evidence="8">
    <location>
        <begin position="262"/>
        <end position="444"/>
    </location>
</feature>
<keyword evidence="6 7" id="KW-0472">Membrane</keyword>
<evidence type="ECO:0000256" key="7">
    <source>
        <dbReference type="SAM" id="Phobius"/>
    </source>
</evidence>
<dbReference type="EMBL" id="SOZE01000021">
    <property type="protein sequence ID" value="TFF35514.1"/>
    <property type="molecule type" value="Genomic_DNA"/>
</dbReference>
<dbReference type="PANTHER" id="PTHR30576:SF0">
    <property type="entry name" value="UNDECAPRENYL-PHOSPHATE N-ACETYLGALACTOSAMINYL 1-PHOSPHATE TRANSFERASE-RELATED"/>
    <property type="match status" value="1"/>
</dbReference>
<evidence type="ECO:0000313" key="10">
    <source>
        <dbReference type="Proteomes" id="UP000297540"/>
    </source>
</evidence>
<evidence type="ECO:0000256" key="2">
    <source>
        <dbReference type="ARBA" id="ARBA00006464"/>
    </source>
</evidence>
<evidence type="ECO:0000256" key="6">
    <source>
        <dbReference type="ARBA" id="ARBA00023136"/>
    </source>
</evidence>
<dbReference type="OrthoDB" id="9808602at2"/>
<feature type="transmembrane region" description="Helical" evidence="7">
    <location>
        <begin position="43"/>
        <end position="66"/>
    </location>
</feature>
<accession>A0A4Y8SAP9</accession>
<evidence type="ECO:0000256" key="1">
    <source>
        <dbReference type="ARBA" id="ARBA00004141"/>
    </source>
</evidence>
<dbReference type="InterPro" id="IPR017475">
    <property type="entry name" value="EPS_sugar_tfrase"/>
</dbReference>
<name>A0A4Y8SAP9_9SPHI</name>
<dbReference type="InterPro" id="IPR003362">
    <property type="entry name" value="Bact_transf"/>
</dbReference>
<protein>
    <submittedName>
        <fullName evidence="9">Sugar transferase</fullName>
    </submittedName>
</protein>
<evidence type="ECO:0000313" key="9">
    <source>
        <dbReference type="EMBL" id="TFF35514.1"/>
    </source>
</evidence>
<dbReference type="GO" id="GO:0016780">
    <property type="term" value="F:phosphotransferase activity, for other substituted phosphate groups"/>
    <property type="evidence" value="ECO:0007669"/>
    <property type="project" value="TreeGrafter"/>
</dbReference>
<evidence type="ECO:0000256" key="4">
    <source>
        <dbReference type="ARBA" id="ARBA00022692"/>
    </source>
</evidence>
<feature type="transmembrane region" description="Helical" evidence="7">
    <location>
        <begin position="78"/>
        <end position="96"/>
    </location>
</feature>
<organism evidence="9 10">
    <name type="scientific">Mucilaginibacter psychrotolerans</name>
    <dbReference type="NCBI Taxonomy" id="1524096"/>
    <lineage>
        <taxon>Bacteria</taxon>
        <taxon>Pseudomonadati</taxon>
        <taxon>Bacteroidota</taxon>
        <taxon>Sphingobacteriia</taxon>
        <taxon>Sphingobacteriales</taxon>
        <taxon>Sphingobacteriaceae</taxon>
        <taxon>Mucilaginibacter</taxon>
    </lineage>
</organism>
<dbReference type="GO" id="GO:0016020">
    <property type="term" value="C:membrane"/>
    <property type="evidence" value="ECO:0007669"/>
    <property type="project" value="UniProtKB-SubCell"/>
</dbReference>
<dbReference type="AlphaFoldDB" id="A0A4Y8SAP9"/>
<dbReference type="Pfam" id="PF02397">
    <property type="entry name" value="Bac_transf"/>
    <property type="match status" value="1"/>
</dbReference>
<dbReference type="Proteomes" id="UP000297540">
    <property type="component" value="Unassembled WGS sequence"/>
</dbReference>
<proteinExistence type="inferred from homology"/>
<keyword evidence="4 7" id="KW-0812">Transmembrane</keyword>
<comment type="subcellular location">
    <subcellularLocation>
        <location evidence="1">Membrane</location>
        <topology evidence="1">Multi-pass membrane protein</topology>
    </subcellularLocation>
</comment>
<evidence type="ECO:0000256" key="5">
    <source>
        <dbReference type="ARBA" id="ARBA00022989"/>
    </source>
</evidence>
<comment type="caution">
    <text evidence="9">The sequence shown here is derived from an EMBL/GenBank/DDBJ whole genome shotgun (WGS) entry which is preliminary data.</text>
</comment>
<feature type="transmembrane region" description="Helical" evidence="7">
    <location>
        <begin position="267"/>
        <end position="290"/>
    </location>
</feature>